<evidence type="ECO:0000313" key="5">
    <source>
        <dbReference type="Proteomes" id="UP001500523"/>
    </source>
</evidence>
<dbReference type="RefSeq" id="WP_344694267.1">
    <property type="nucleotide sequence ID" value="NZ_BAABBF010000008.1"/>
</dbReference>
<evidence type="ECO:0000256" key="3">
    <source>
        <dbReference type="ARBA" id="ARBA00023237"/>
    </source>
</evidence>
<protein>
    <recommendedName>
        <fullName evidence="6">TonB-dependent receptor</fullName>
    </recommendedName>
</protein>
<dbReference type="InterPro" id="IPR036942">
    <property type="entry name" value="Beta-barrel_TonB_sf"/>
</dbReference>
<keyword evidence="5" id="KW-1185">Reference proteome</keyword>
<dbReference type="SUPFAM" id="SSF56935">
    <property type="entry name" value="Porins"/>
    <property type="match status" value="1"/>
</dbReference>
<gene>
    <name evidence="4" type="ORF">GCM10022268_30720</name>
</gene>
<dbReference type="Gene3D" id="2.40.170.20">
    <property type="entry name" value="TonB-dependent receptor, beta-barrel domain"/>
    <property type="match status" value="1"/>
</dbReference>
<sequence>MIGIVACLSAATIQTGAIEAGVPPQDARQPTNDADILVMGKRVAGSAIGEVEPVAVLNPDAIRALGAVSMKELLERLKPLTTSATGEEPVLLLNGRRISGYQELQSIPPEAIERTEVLPEAEAARFGFAPTVRILNFITNKRFRAVAVRLLPSTATEGGGETNYAEMTATRIDGPRRTSLSVSHLRINPVEQAQRRILPDPAVLYAVQGNVTGINGASLDPRLDTLAGAAVPVAAVPTDPAARGALAGYLATANRPAITDLGPWRWLQPRSDRVNVDATIGSPIGRSLDGSLNLSMEAQRSVGRNGLAPVLLTVPGDNPALPFAGDVLLYRYLPDTVLRQRNTSLNLHAGGTLQGGIGRWTWNTTTNYDRVRGVAVSDQGIAVDPLQDAVAAGGDPLAPIDRAQAVLIANRSRTVTGTVVSKVVATGPTLRLPAGPAQVTLTADYARSSSSGFQSAIADTRVDLTRTTRGGSINATLPIARPDGQFLTRLGQLSANGMIGLSDVSDFGRLLNLNYGMNWAPLQPVQFTASVNETQAAPAISLLTDPTLAAPNIPFFDFATGNSVLVTTVVGGNAALAPERRRVTTLGVAITPLKGKDLRFGIDYLDTRIRNQATMLGAATPAVQRAFPDRFVRDAGGVLTQVDLRSVNIDRERERKLRLTTSLYLQIGPTPPPPPAPPAGLLPTVPTPPPVPPKPRPSIFASVTASMRLDNVVTLRPGLAPLDLLDGETLNGTGGRPRWEVEANIGGNIGQYNLGTYSRLQGPTRIRSDLAASDLRFSGRTWIVLYSQLDIENVVKKPWTKRLSVQLTIENLLNDRINVTDRTGAVPNRFQPAFIDPVGRSIRLGVRKLF</sequence>
<dbReference type="Gene3D" id="2.170.130.10">
    <property type="entry name" value="TonB-dependent receptor, plug domain"/>
    <property type="match status" value="1"/>
</dbReference>
<keyword evidence="2" id="KW-0472">Membrane</keyword>
<proteinExistence type="predicted"/>
<evidence type="ECO:0000256" key="1">
    <source>
        <dbReference type="ARBA" id="ARBA00004442"/>
    </source>
</evidence>
<evidence type="ECO:0000313" key="4">
    <source>
        <dbReference type="EMBL" id="GAA3720296.1"/>
    </source>
</evidence>
<comment type="subcellular location">
    <subcellularLocation>
        <location evidence="1">Cell outer membrane</location>
    </subcellularLocation>
</comment>
<dbReference type="Proteomes" id="UP001500523">
    <property type="component" value="Unassembled WGS sequence"/>
</dbReference>
<name>A0ABP7EJU7_9SPHN</name>
<dbReference type="EMBL" id="BAABBF010000008">
    <property type="protein sequence ID" value="GAA3720296.1"/>
    <property type="molecule type" value="Genomic_DNA"/>
</dbReference>
<comment type="caution">
    <text evidence="4">The sequence shown here is derived from an EMBL/GenBank/DDBJ whole genome shotgun (WGS) entry which is preliminary data.</text>
</comment>
<evidence type="ECO:0008006" key="6">
    <source>
        <dbReference type="Google" id="ProtNLM"/>
    </source>
</evidence>
<reference evidence="5" key="1">
    <citation type="journal article" date="2019" name="Int. J. Syst. Evol. Microbiol.">
        <title>The Global Catalogue of Microorganisms (GCM) 10K type strain sequencing project: providing services to taxonomists for standard genome sequencing and annotation.</title>
        <authorList>
            <consortium name="The Broad Institute Genomics Platform"/>
            <consortium name="The Broad Institute Genome Sequencing Center for Infectious Disease"/>
            <person name="Wu L."/>
            <person name="Ma J."/>
        </authorList>
    </citation>
    <scope>NUCLEOTIDE SEQUENCE [LARGE SCALE GENOMIC DNA]</scope>
    <source>
        <strain evidence="5">JCM 17498</strain>
    </source>
</reference>
<dbReference type="PANTHER" id="PTHR47234:SF1">
    <property type="entry name" value="TONB-DEPENDENT RECEPTOR"/>
    <property type="match status" value="1"/>
</dbReference>
<keyword evidence="3" id="KW-0998">Cell outer membrane</keyword>
<accession>A0ABP7EJU7</accession>
<dbReference type="PANTHER" id="PTHR47234">
    <property type="match status" value="1"/>
</dbReference>
<dbReference type="InterPro" id="IPR037066">
    <property type="entry name" value="Plug_dom_sf"/>
</dbReference>
<evidence type="ECO:0000256" key="2">
    <source>
        <dbReference type="ARBA" id="ARBA00023136"/>
    </source>
</evidence>
<organism evidence="4 5">
    <name type="scientific">Sphingomonas cynarae</name>
    <dbReference type="NCBI Taxonomy" id="930197"/>
    <lineage>
        <taxon>Bacteria</taxon>
        <taxon>Pseudomonadati</taxon>
        <taxon>Pseudomonadota</taxon>
        <taxon>Alphaproteobacteria</taxon>
        <taxon>Sphingomonadales</taxon>
        <taxon>Sphingomonadaceae</taxon>
        <taxon>Sphingomonas</taxon>
    </lineage>
</organism>